<evidence type="ECO:0000313" key="2">
    <source>
        <dbReference type="EMBL" id="GBH08911.1"/>
    </source>
</evidence>
<dbReference type="AlphaFoldDB" id="A0A2V0Q886"/>
<reference evidence="3 5" key="2">
    <citation type="submission" date="2018-04" db="EMBL/GenBank/DDBJ databases">
        <title>Draft genome sequence of Pseudomonas syringae pv. actinidiae biovar 3 strains isolated from kiwifruit in Kagawa prefecture.</title>
        <authorList>
            <person name="Tabuchi M."/>
            <person name="Saito M."/>
            <person name="Fujiwara S."/>
            <person name="Sasa N."/>
            <person name="Akimitsu K."/>
            <person name="Gomi K."/>
            <person name="Konishi-Sugita S."/>
            <person name="Hamano K."/>
            <person name="Kataoka I."/>
        </authorList>
    </citation>
    <scope>NUCLEOTIDE SEQUENCE [LARGE SCALE GENOMIC DNA]</scope>
    <source>
        <strain evidence="3 5">MAFF212211</strain>
    </source>
</reference>
<feature type="region of interest" description="Disordered" evidence="1">
    <location>
        <begin position="1"/>
        <end position="20"/>
    </location>
</feature>
<dbReference type="EMBL" id="BGJZ01000102">
    <property type="protein sequence ID" value="GBH08911.1"/>
    <property type="molecule type" value="Genomic_DNA"/>
</dbReference>
<dbReference type="Proteomes" id="UP000248291">
    <property type="component" value="Unassembled WGS sequence"/>
</dbReference>
<feature type="compositionally biased region" description="Polar residues" evidence="1">
    <location>
        <begin position="10"/>
        <end position="20"/>
    </location>
</feature>
<evidence type="ECO:0000313" key="3">
    <source>
        <dbReference type="EMBL" id="GBH19032.1"/>
    </source>
</evidence>
<sequence>MARGSRYVRRTNNNTVYNGNSTGLCVSPLPGAGHASW</sequence>
<reference evidence="2 4" key="1">
    <citation type="submission" date="2018-04" db="EMBL/GenBank/DDBJ databases">
        <title>Draft genome sequence of Pseudomonas syringae pv. actinidiae biovar 1 strains isolated from kiwifruit in Kagawa prefecture.</title>
        <authorList>
            <person name="Tabuchi M."/>
            <person name="Saito M."/>
            <person name="Fujiwara S."/>
            <person name="Sasa N."/>
            <person name="Akimitsu K."/>
            <person name="Gomi K."/>
            <person name="Konishi-Sugita S."/>
            <person name="Hamano K."/>
            <person name="Kataoka I."/>
        </authorList>
    </citation>
    <scope>NUCLEOTIDE SEQUENCE [LARGE SCALE GENOMIC DNA]</scope>
    <source>
        <strain evidence="2 4">MAFF212206</strain>
    </source>
</reference>
<accession>A0A2V0Q886</accession>
<evidence type="ECO:0000256" key="1">
    <source>
        <dbReference type="SAM" id="MobiDB-lite"/>
    </source>
</evidence>
<dbReference type="Proteomes" id="UP000247480">
    <property type="component" value="Unassembled WGS sequence"/>
</dbReference>
<evidence type="ECO:0000313" key="5">
    <source>
        <dbReference type="Proteomes" id="UP000248291"/>
    </source>
</evidence>
<dbReference type="EMBL" id="BGKA01000187">
    <property type="protein sequence ID" value="GBH19032.1"/>
    <property type="molecule type" value="Genomic_DNA"/>
</dbReference>
<organism evidence="2 4">
    <name type="scientific">Pseudomonas syringae pv. actinidiae</name>
    <dbReference type="NCBI Taxonomy" id="103796"/>
    <lineage>
        <taxon>Bacteria</taxon>
        <taxon>Pseudomonadati</taxon>
        <taxon>Pseudomonadota</taxon>
        <taxon>Gammaproteobacteria</taxon>
        <taxon>Pseudomonadales</taxon>
        <taxon>Pseudomonadaceae</taxon>
        <taxon>Pseudomonas</taxon>
        <taxon>Pseudomonas syringae</taxon>
    </lineage>
</organism>
<name>A0A2V0Q886_PSESF</name>
<comment type="caution">
    <text evidence="2">The sequence shown here is derived from an EMBL/GenBank/DDBJ whole genome shotgun (WGS) entry which is preliminary data.</text>
</comment>
<proteinExistence type="predicted"/>
<protein>
    <submittedName>
        <fullName evidence="2">Uncharacterized protein</fullName>
    </submittedName>
</protein>
<gene>
    <name evidence="2" type="ORF">KPSA1_02299</name>
    <name evidence="3" type="ORF">KPSA3_05032</name>
</gene>
<evidence type="ECO:0000313" key="4">
    <source>
        <dbReference type="Proteomes" id="UP000247480"/>
    </source>
</evidence>